<name>A0A8T4IKJ7_9ACTN</name>
<proteinExistence type="predicted"/>
<keyword evidence="2" id="KW-1185">Reference proteome</keyword>
<evidence type="ECO:0000313" key="2">
    <source>
        <dbReference type="Proteomes" id="UP000675554"/>
    </source>
</evidence>
<protein>
    <submittedName>
        <fullName evidence="1">Uncharacterized protein</fullName>
    </submittedName>
</protein>
<dbReference type="AlphaFoldDB" id="A0A8T4IKJ7"/>
<evidence type="ECO:0000313" key="1">
    <source>
        <dbReference type="EMBL" id="MBR7672826.1"/>
    </source>
</evidence>
<sequence length="71" mass="7570">MTNHVTNGDDLAQVRPESLLLSALDAASFTAPSFRRLPCQHALIDQVLDPVGDLGVSRRGSMISGQARVVP</sequence>
<accession>A0A8T4IKJ7</accession>
<gene>
    <name evidence="1" type="ORF">KDA82_07305</name>
</gene>
<dbReference type="EMBL" id="JAGSMN010000140">
    <property type="protein sequence ID" value="MBR7672826.1"/>
    <property type="molecule type" value="Genomic_DNA"/>
</dbReference>
<dbReference type="Proteomes" id="UP000675554">
    <property type="component" value="Unassembled WGS sequence"/>
</dbReference>
<comment type="caution">
    <text evidence="1">The sequence shown here is derived from an EMBL/GenBank/DDBJ whole genome shotgun (WGS) entry which is preliminary data.</text>
</comment>
<organism evidence="1 2">
    <name type="scientific">Streptomyces daliensis</name>
    <dbReference type="NCBI Taxonomy" id="299421"/>
    <lineage>
        <taxon>Bacteria</taxon>
        <taxon>Bacillati</taxon>
        <taxon>Actinomycetota</taxon>
        <taxon>Actinomycetes</taxon>
        <taxon>Kitasatosporales</taxon>
        <taxon>Streptomycetaceae</taxon>
        <taxon>Streptomyces</taxon>
    </lineage>
</organism>
<reference evidence="1" key="1">
    <citation type="submission" date="2021-04" db="EMBL/GenBank/DDBJ databases">
        <title>Sequencing of actinobacteria type strains.</title>
        <authorList>
            <person name="Nguyen G.-S."/>
            <person name="Wentzel A."/>
        </authorList>
    </citation>
    <scope>NUCLEOTIDE SEQUENCE</scope>
    <source>
        <strain evidence="1">DSM 42095</strain>
    </source>
</reference>